<sequence length="341" mass="35814">MSEKQQRLVLSIIDFLNQSIADGTVKTDDRESLEVAVQCIGEAFGVDPSNDQQVARLSVKPATLQSIFDVYLKTKEKVDGGSKSQSSSSSLPKGPSAEDKTKAERHKQSGNSLMSAKKYDEAIDAYSQAISLDSGNPIYYSNRAAAYSSKGDHLSAVGDAELALAADPNFVKAYHRLGHAQYCLSDYKASADAFERGLKLDPSNAGLKSGLENAKSRITIDDDDGPPPLIPDDSPTTTTTGAGGGFPGMGGMGGMADMLRGMGGGGAGAGGMPDLASMMNNPQMMAMAQQMMGNGGLANLMQNPAVSDMMSRMQSGEMPSMEELMSNPALRNLATQFGAGR</sequence>
<dbReference type="Gene3D" id="1.25.40.10">
    <property type="entry name" value="Tetratricopeptide repeat domain"/>
    <property type="match status" value="1"/>
</dbReference>
<dbReference type="GO" id="GO:0060090">
    <property type="term" value="F:molecular adaptor activity"/>
    <property type="evidence" value="ECO:0007669"/>
    <property type="project" value="TreeGrafter"/>
</dbReference>
<evidence type="ECO:0000313" key="8">
    <source>
        <dbReference type="Proteomes" id="UP001150266"/>
    </source>
</evidence>
<dbReference type="AlphaFoldDB" id="A0A9W9AN72"/>
<dbReference type="PROSITE" id="PS50005">
    <property type="entry name" value="TPR"/>
    <property type="match status" value="2"/>
</dbReference>
<reference evidence="7" key="1">
    <citation type="submission" date="2022-08" db="EMBL/GenBank/DDBJ databases">
        <title>A Global Phylogenomic Analysis of the Shiitake Genus Lentinula.</title>
        <authorList>
            <consortium name="DOE Joint Genome Institute"/>
            <person name="Sierra-Patev S."/>
            <person name="Min B."/>
            <person name="Naranjo-Ortiz M."/>
            <person name="Looney B."/>
            <person name="Konkel Z."/>
            <person name="Slot J.C."/>
            <person name="Sakamoto Y."/>
            <person name="Steenwyk J.L."/>
            <person name="Rokas A."/>
            <person name="Carro J."/>
            <person name="Camarero S."/>
            <person name="Ferreira P."/>
            <person name="Molpeceres G."/>
            <person name="Ruiz-Duenas F.J."/>
            <person name="Serrano A."/>
            <person name="Henrissat B."/>
            <person name="Drula E."/>
            <person name="Hughes K.W."/>
            <person name="Mata J.L."/>
            <person name="Ishikawa N.K."/>
            <person name="Vargas-Isla R."/>
            <person name="Ushijima S."/>
            <person name="Smith C.A."/>
            <person name="Ahrendt S."/>
            <person name="Andreopoulos W."/>
            <person name="He G."/>
            <person name="Labutti K."/>
            <person name="Lipzen A."/>
            <person name="Ng V."/>
            <person name="Riley R."/>
            <person name="Sandor L."/>
            <person name="Barry K."/>
            <person name="Martinez A.T."/>
            <person name="Xiao Y."/>
            <person name="Gibbons J.G."/>
            <person name="Terashima K."/>
            <person name="Grigoriev I.V."/>
            <person name="Hibbett D.S."/>
        </authorList>
    </citation>
    <scope>NUCLEOTIDE SEQUENCE</scope>
    <source>
        <strain evidence="7">JLM2183</strain>
    </source>
</reference>
<evidence type="ECO:0000313" key="7">
    <source>
        <dbReference type="EMBL" id="KAJ4485571.1"/>
    </source>
</evidence>
<keyword evidence="8" id="KW-1185">Reference proteome</keyword>
<feature type="domain" description="SGTA homodimerisation" evidence="6">
    <location>
        <begin position="5"/>
        <end position="69"/>
    </location>
</feature>
<dbReference type="Proteomes" id="UP001150266">
    <property type="component" value="Unassembled WGS sequence"/>
</dbReference>
<dbReference type="InterPro" id="IPR011990">
    <property type="entry name" value="TPR-like_helical_dom_sf"/>
</dbReference>
<comment type="caution">
    <text evidence="7">The sequence shown here is derived from an EMBL/GenBank/DDBJ whole genome shotgun (WGS) entry which is preliminary data.</text>
</comment>
<dbReference type="SMART" id="SM00028">
    <property type="entry name" value="TPR"/>
    <property type="match status" value="3"/>
</dbReference>
<evidence type="ECO:0000259" key="6">
    <source>
        <dbReference type="Pfam" id="PF16546"/>
    </source>
</evidence>
<evidence type="ECO:0000256" key="5">
    <source>
        <dbReference type="SAM" id="MobiDB-lite"/>
    </source>
</evidence>
<feature type="region of interest" description="Disordered" evidence="5">
    <location>
        <begin position="217"/>
        <end position="243"/>
    </location>
</feature>
<evidence type="ECO:0000256" key="2">
    <source>
        <dbReference type="ARBA" id="ARBA00022737"/>
    </source>
</evidence>
<dbReference type="GO" id="GO:0072380">
    <property type="term" value="C:TRC complex"/>
    <property type="evidence" value="ECO:0007669"/>
    <property type="project" value="TreeGrafter"/>
</dbReference>
<dbReference type="EMBL" id="JAOTPV010000003">
    <property type="protein sequence ID" value="KAJ4485571.1"/>
    <property type="molecule type" value="Genomic_DNA"/>
</dbReference>
<feature type="repeat" description="TPR" evidence="4">
    <location>
        <begin position="103"/>
        <end position="136"/>
    </location>
</feature>
<evidence type="ECO:0000256" key="1">
    <source>
        <dbReference type="ARBA" id="ARBA00008175"/>
    </source>
</evidence>
<dbReference type="Gene3D" id="1.20.5.420">
    <property type="entry name" value="Immunoglobulin FC, subunit C"/>
    <property type="match status" value="1"/>
</dbReference>
<feature type="repeat" description="TPR" evidence="4">
    <location>
        <begin position="171"/>
        <end position="204"/>
    </location>
</feature>
<comment type="similarity">
    <text evidence="1">Belongs to the SGT family.</text>
</comment>
<dbReference type="Pfam" id="PF16546">
    <property type="entry name" value="SGTA_dimer"/>
    <property type="match status" value="1"/>
</dbReference>
<feature type="compositionally biased region" description="Low complexity" evidence="5">
    <location>
        <begin position="81"/>
        <end position="95"/>
    </location>
</feature>
<dbReference type="InterPro" id="IPR019734">
    <property type="entry name" value="TPR_rpt"/>
</dbReference>
<protein>
    <submittedName>
        <fullName evidence="7">Stress-induced protein STI1</fullName>
    </submittedName>
</protein>
<dbReference type="InterPro" id="IPR032374">
    <property type="entry name" value="SGTA_dimer"/>
</dbReference>
<dbReference type="SUPFAM" id="SSF48452">
    <property type="entry name" value="TPR-like"/>
    <property type="match status" value="1"/>
</dbReference>
<dbReference type="GO" id="GO:0016020">
    <property type="term" value="C:membrane"/>
    <property type="evidence" value="ECO:0007669"/>
    <property type="project" value="TreeGrafter"/>
</dbReference>
<organism evidence="7 8">
    <name type="scientific">Lentinula aciculospora</name>
    <dbReference type="NCBI Taxonomy" id="153920"/>
    <lineage>
        <taxon>Eukaryota</taxon>
        <taxon>Fungi</taxon>
        <taxon>Dikarya</taxon>
        <taxon>Basidiomycota</taxon>
        <taxon>Agaricomycotina</taxon>
        <taxon>Agaricomycetes</taxon>
        <taxon>Agaricomycetidae</taxon>
        <taxon>Agaricales</taxon>
        <taxon>Marasmiineae</taxon>
        <taxon>Omphalotaceae</taxon>
        <taxon>Lentinula</taxon>
    </lineage>
</organism>
<dbReference type="OrthoDB" id="2335338at2759"/>
<dbReference type="InterPro" id="IPR013105">
    <property type="entry name" value="TPR_2"/>
</dbReference>
<dbReference type="PANTHER" id="PTHR45831:SF2">
    <property type="entry name" value="LD24721P"/>
    <property type="match status" value="1"/>
</dbReference>
<evidence type="ECO:0000256" key="3">
    <source>
        <dbReference type="ARBA" id="ARBA00022803"/>
    </source>
</evidence>
<feature type="compositionally biased region" description="Low complexity" evidence="5">
    <location>
        <begin position="231"/>
        <end position="240"/>
    </location>
</feature>
<name>A0A9W9AN72_9AGAR</name>
<dbReference type="Pfam" id="PF07719">
    <property type="entry name" value="TPR_2"/>
    <property type="match status" value="1"/>
</dbReference>
<dbReference type="GO" id="GO:0006620">
    <property type="term" value="P:post-translational protein targeting to endoplasmic reticulum membrane"/>
    <property type="evidence" value="ECO:0007669"/>
    <property type="project" value="TreeGrafter"/>
</dbReference>
<dbReference type="FunFam" id="1.20.5.420:FF:000005">
    <property type="entry name" value="Hsc70 cochaperone (SGT), putative"/>
    <property type="match status" value="1"/>
</dbReference>
<dbReference type="Pfam" id="PF13414">
    <property type="entry name" value="TPR_11"/>
    <property type="match status" value="1"/>
</dbReference>
<proteinExistence type="inferred from homology"/>
<dbReference type="InterPro" id="IPR047150">
    <property type="entry name" value="SGT"/>
</dbReference>
<accession>A0A9W9AN72</accession>
<keyword evidence="3 4" id="KW-0802">TPR repeat</keyword>
<gene>
    <name evidence="7" type="ORF">J3R30DRAFT_1376447</name>
</gene>
<evidence type="ECO:0000256" key="4">
    <source>
        <dbReference type="PROSITE-ProRule" id="PRU00339"/>
    </source>
</evidence>
<feature type="region of interest" description="Disordered" evidence="5">
    <location>
        <begin position="78"/>
        <end position="114"/>
    </location>
</feature>
<keyword evidence="2" id="KW-0677">Repeat</keyword>
<dbReference type="PANTHER" id="PTHR45831">
    <property type="entry name" value="LD24721P"/>
    <property type="match status" value="1"/>
</dbReference>